<dbReference type="PANTHER" id="PTHR31384">
    <property type="entry name" value="AUXIN RESPONSE FACTOR 4-RELATED"/>
    <property type="match status" value="1"/>
</dbReference>
<dbReference type="GO" id="GO:0006355">
    <property type="term" value="P:regulation of DNA-templated transcription"/>
    <property type="evidence" value="ECO:0007669"/>
    <property type="project" value="InterPro"/>
</dbReference>
<dbReference type="InterPro" id="IPR010525">
    <property type="entry name" value="ARF_dom"/>
</dbReference>
<evidence type="ECO:0000256" key="3">
    <source>
        <dbReference type="ARBA" id="ARBA00023125"/>
    </source>
</evidence>
<keyword evidence="4" id="KW-0804">Transcription</keyword>
<comment type="subcellular location">
    <subcellularLocation>
        <location evidence="1">Nucleus</location>
    </subcellularLocation>
</comment>
<dbReference type="EMBL" id="CAJGYO010000008">
    <property type="protein sequence ID" value="CAD6251310.1"/>
    <property type="molecule type" value="Genomic_DNA"/>
</dbReference>
<proteinExistence type="predicted"/>
<dbReference type="GO" id="GO:0005634">
    <property type="term" value="C:nucleus"/>
    <property type="evidence" value="ECO:0007669"/>
    <property type="project" value="UniProtKB-SubCell"/>
</dbReference>
<dbReference type="Gene3D" id="2.30.30.1040">
    <property type="match status" value="1"/>
</dbReference>
<organism evidence="7 8">
    <name type="scientific">Miscanthus lutarioriparius</name>
    <dbReference type="NCBI Taxonomy" id="422564"/>
    <lineage>
        <taxon>Eukaryota</taxon>
        <taxon>Viridiplantae</taxon>
        <taxon>Streptophyta</taxon>
        <taxon>Embryophyta</taxon>
        <taxon>Tracheophyta</taxon>
        <taxon>Spermatophyta</taxon>
        <taxon>Magnoliopsida</taxon>
        <taxon>Liliopsida</taxon>
        <taxon>Poales</taxon>
        <taxon>Poaceae</taxon>
        <taxon>PACMAD clade</taxon>
        <taxon>Panicoideae</taxon>
        <taxon>Andropogonodae</taxon>
        <taxon>Andropogoneae</taxon>
        <taxon>Saccharinae</taxon>
        <taxon>Miscanthus</taxon>
    </lineage>
</organism>
<dbReference type="Proteomes" id="UP000604825">
    <property type="component" value="Unassembled WGS sequence"/>
</dbReference>
<dbReference type="Pfam" id="PF06507">
    <property type="entry name" value="ARF_AD"/>
    <property type="match status" value="1"/>
</dbReference>
<keyword evidence="5" id="KW-0539">Nucleus</keyword>
<evidence type="ECO:0000313" key="8">
    <source>
        <dbReference type="Proteomes" id="UP000604825"/>
    </source>
</evidence>
<evidence type="ECO:0000256" key="1">
    <source>
        <dbReference type="ARBA" id="ARBA00004123"/>
    </source>
</evidence>
<gene>
    <name evidence="7" type="ORF">NCGR_LOCUS35061</name>
</gene>
<dbReference type="SUPFAM" id="SSF101936">
    <property type="entry name" value="DNA-binding pseudobarrel domain"/>
    <property type="match status" value="1"/>
</dbReference>
<dbReference type="GO" id="GO:0003677">
    <property type="term" value="F:DNA binding"/>
    <property type="evidence" value="ECO:0007669"/>
    <property type="project" value="UniProtKB-KW"/>
</dbReference>
<comment type="caution">
    <text evidence="7">The sequence shown here is derived from an EMBL/GenBank/DDBJ whole genome shotgun (WGS) entry which is preliminary data.</text>
</comment>
<accession>A0A811PXI1</accession>
<dbReference type="GO" id="GO:0009725">
    <property type="term" value="P:response to hormone"/>
    <property type="evidence" value="ECO:0007669"/>
    <property type="project" value="InterPro"/>
</dbReference>
<dbReference type="InterPro" id="IPR044835">
    <property type="entry name" value="ARF_plant"/>
</dbReference>
<evidence type="ECO:0000256" key="4">
    <source>
        <dbReference type="ARBA" id="ARBA00023163"/>
    </source>
</evidence>
<evidence type="ECO:0000259" key="6">
    <source>
        <dbReference type="Pfam" id="PF06507"/>
    </source>
</evidence>
<dbReference type="InterPro" id="IPR015300">
    <property type="entry name" value="DNA-bd_pseudobarrel_sf"/>
</dbReference>
<sequence>MLTQSNANNGGGFSVPRFDYNFDPPVQFVSAKDVHGVESTFRHIYWGNAGNLCPGLRFKMAFKTEDLSRISWFMGTIAGVEAANPARWPQSPWRLLR</sequence>
<reference evidence="7" key="1">
    <citation type="submission" date="2020-10" db="EMBL/GenBank/DDBJ databases">
        <authorList>
            <person name="Han B."/>
            <person name="Lu T."/>
            <person name="Zhao Q."/>
            <person name="Huang X."/>
            <person name="Zhao Y."/>
        </authorList>
    </citation>
    <scope>NUCLEOTIDE SEQUENCE</scope>
</reference>
<dbReference type="OrthoDB" id="1715046at2759"/>
<dbReference type="PANTHER" id="PTHR31384:SF86">
    <property type="entry name" value="AUXIN RESPONSE FACTOR 10"/>
    <property type="match status" value="1"/>
</dbReference>
<keyword evidence="3" id="KW-0238">DNA-binding</keyword>
<name>A0A811PXI1_9POAL</name>
<evidence type="ECO:0000313" key="7">
    <source>
        <dbReference type="EMBL" id="CAD6251310.1"/>
    </source>
</evidence>
<evidence type="ECO:0000256" key="2">
    <source>
        <dbReference type="ARBA" id="ARBA00023015"/>
    </source>
</evidence>
<feature type="domain" description="Auxin response factor" evidence="6">
    <location>
        <begin position="51"/>
        <end position="96"/>
    </location>
</feature>
<keyword evidence="8" id="KW-1185">Reference proteome</keyword>
<dbReference type="AlphaFoldDB" id="A0A811PXI1"/>
<keyword evidence="2" id="KW-0805">Transcription regulation</keyword>
<protein>
    <recommendedName>
        <fullName evidence="6">Auxin response factor domain-containing protein</fullName>
    </recommendedName>
</protein>
<evidence type="ECO:0000256" key="5">
    <source>
        <dbReference type="ARBA" id="ARBA00023242"/>
    </source>
</evidence>